<dbReference type="InterPro" id="IPR029016">
    <property type="entry name" value="GAF-like_dom_sf"/>
</dbReference>
<dbReference type="EMBL" id="AXDY01000002">
    <property type="protein sequence ID" value="ERS94396.1"/>
    <property type="molecule type" value="Genomic_DNA"/>
</dbReference>
<accession>A0ABP2YWG6</accession>
<dbReference type="InterPro" id="IPR003018">
    <property type="entry name" value="GAF"/>
</dbReference>
<dbReference type="RefSeq" id="WP_023015065.1">
    <property type="nucleotide sequence ID" value="NZ_AXDY01000002.1"/>
</dbReference>
<organism evidence="2 3">
    <name type="scientific">Staphylococcus simulans UMC-CNS-990</name>
    <dbReference type="NCBI Taxonomy" id="1405498"/>
    <lineage>
        <taxon>Bacteria</taxon>
        <taxon>Bacillati</taxon>
        <taxon>Bacillota</taxon>
        <taxon>Bacilli</taxon>
        <taxon>Bacillales</taxon>
        <taxon>Staphylococcaceae</taxon>
        <taxon>Staphylococcus</taxon>
    </lineage>
</organism>
<gene>
    <name evidence="2" type="ORF">SSIM_02775</name>
</gene>
<dbReference type="Proteomes" id="UP000017131">
    <property type="component" value="Unassembled WGS sequence"/>
</dbReference>
<protein>
    <submittedName>
        <fullName evidence="2">NreA protein</fullName>
    </submittedName>
</protein>
<dbReference type="SUPFAM" id="SSF55781">
    <property type="entry name" value="GAF domain-like"/>
    <property type="match status" value="1"/>
</dbReference>
<feature type="domain" description="GAF" evidence="1">
    <location>
        <begin position="13"/>
        <end position="128"/>
    </location>
</feature>
<evidence type="ECO:0000313" key="3">
    <source>
        <dbReference type="Proteomes" id="UP000017131"/>
    </source>
</evidence>
<dbReference type="Pfam" id="PF13185">
    <property type="entry name" value="GAF_2"/>
    <property type="match status" value="1"/>
</dbReference>
<name>A0ABP2YWG6_STASI</name>
<evidence type="ECO:0000313" key="2">
    <source>
        <dbReference type="EMBL" id="ERS94396.1"/>
    </source>
</evidence>
<reference evidence="2 3" key="1">
    <citation type="journal article" date="2013" name="Genome Announc.">
        <title>Draft Genome Sequence of Staphylococcus simulans UMC-CNS-990, Isolated from a Case of Chronic Bovine Mastitis.</title>
        <authorList>
            <person name="Calcutt M.J."/>
            <person name="Foecking M.F."/>
            <person name="Hsieh H.Y."/>
            <person name="Perry J."/>
            <person name="Stewart G.C."/>
            <person name="Middleton J.R."/>
        </authorList>
    </citation>
    <scope>NUCLEOTIDE SEQUENCE [LARGE SCALE GENOMIC DNA]</scope>
    <source>
        <strain evidence="2 3">UMC-CNS-990</strain>
    </source>
</reference>
<dbReference type="NCBIfam" id="NF038250">
    <property type="entry name" value="nitrate_NreA"/>
    <property type="match status" value="1"/>
</dbReference>
<sequence length="151" mass="16886">MNSVVATGYFNYQAALEEIREEEQFDFAAIALPEDDSHSAVIKWRHASGNLNNRYQLIVLRPGKGLAGLVIRTGSRMIIDDVNTVLSPNDKLSYPIVLSESLTAMVAIPLWHDNRVYGALLLGQRNGRPLPEGSDEIRINHRLGSFRDEIN</sequence>
<evidence type="ECO:0000259" key="1">
    <source>
        <dbReference type="Pfam" id="PF13185"/>
    </source>
</evidence>
<dbReference type="Gene3D" id="3.30.450.40">
    <property type="match status" value="1"/>
</dbReference>
<keyword evidence="3" id="KW-1185">Reference proteome</keyword>
<comment type="caution">
    <text evidence="2">The sequence shown here is derived from an EMBL/GenBank/DDBJ whole genome shotgun (WGS) entry which is preliminary data.</text>
</comment>
<proteinExistence type="predicted"/>